<comment type="catalytic activity">
    <reaction evidence="5 6">
        <text>holo-[ACP] + malonyl-CoA = malonyl-[ACP] + CoA</text>
        <dbReference type="Rhea" id="RHEA:41792"/>
        <dbReference type="Rhea" id="RHEA-COMP:9623"/>
        <dbReference type="Rhea" id="RHEA-COMP:9685"/>
        <dbReference type="ChEBI" id="CHEBI:57287"/>
        <dbReference type="ChEBI" id="CHEBI:57384"/>
        <dbReference type="ChEBI" id="CHEBI:64479"/>
        <dbReference type="ChEBI" id="CHEBI:78449"/>
        <dbReference type="EC" id="2.3.1.39"/>
    </reaction>
</comment>
<dbReference type="GO" id="GO:0004314">
    <property type="term" value="F:[acyl-carrier-protein] S-malonyltransferase activity"/>
    <property type="evidence" value="ECO:0007669"/>
    <property type="project" value="UniProtKB-EC"/>
</dbReference>
<keyword evidence="3 6" id="KW-0808">Transferase</keyword>
<dbReference type="PIRSF" id="PIRSF000446">
    <property type="entry name" value="Mct"/>
    <property type="match status" value="1"/>
</dbReference>
<comment type="similarity">
    <text evidence="6">Belongs to the fabD family.</text>
</comment>
<protein>
    <recommendedName>
        <fullName evidence="2 6">Malonyl CoA-acyl carrier protein transacylase</fullName>
        <ecNumber evidence="1 6">2.3.1.39</ecNumber>
    </recommendedName>
</protein>
<dbReference type="PANTHER" id="PTHR42681">
    <property type="entry name" value="MALONYL-COA-ACYL CARRIER PROTEIN TRANSACYLASE, MITOCHONDRIAL"/>
    <property type="match status" value="1"/>
</dbReference>
<comment type="caution">
    <text evidence="8">The sequence shown here is derived from an EMBL/GenBank/DDBJ whole genome shotgun (WGS) entry which is preliminary data.</text>
</comment>
<evidence type="ECO:0000256" key="1">
    <source>
        <dbReference type="ARBA" id="ARBA00013258"/>
    </source>
</evidence>
<evidence type="ECO:0000256" key="6">
    <source>
        <dbReference type="PIRNR" id="PIRNR000446"/>
    </source>
</evidence>
<evidence type="ECO:0000256" key="4">
    <source>
        <dbReference type="ARBA" id="ARBA00023315"/>
    </source>
</evidence>
<evidence type="ECO:0000259" key="7">
    <source>
        <dbReference type="SMART" id="SM00827"/>
    </source>
</evidence>
<dbReference type="InterPro" id="IPR004410">
    <property type="entry name" value="Malonyl_CoA-ACP_transAc_FabD"/>
</dbReference>
<proteinExistence type="inferred from homology"/>
<feature type="domain" description="Malonyl-CoA:ACP transacylase (MAT)" evidence="7">
    <location>
        <begin position="5"/>
        <end position="292"/>
    </location>
</feature>
<evidence type="ECO:0000313" key="9">
    <source>
        <dbReference type="Proteomes" id="UP001596415"/>
    </source>
</evidence>
<evidence type="ECO:0000313" key="8">
    <source>
        <dbReference type="EMBL" id="MFC7356516.1"/>
    </source>
</evidence>
<sequence length="293" mass="31240">MKAYVFPGQGAQFTGMGQDLYEASSKAKDLFSQANEVLGFDITKIMFEGTADELKETKVTQPAIFLHSTILAKVMGDSFKPDMVAGHSLGEISALVANRTLAFSDGLRLVYKRALAMQKACEEAPSTMAAVLGLEDHVVEMICADTTGIVVAANYNCPGQLVISGEIEAVNAACEALKEAGARRALLLPVGGAFHSPLMEPAREELAAAIEGTTFTAPACPIYQNVSTFAVTDPAEIQKNLIFQLTAPVKWTQSVQNMIKDGATHFIEVGPGNVLQGLVKKIDRSAETEKATL</sequence>
<dbReference type="InterPro" id="IPR014043">
    <property type="entry name" value="Acyl_transferase_dom"/>
</dbReference>
<dbReference type="InterPro" id="IPR050858">
    <property type="entry name" value="Mal-CoA-ACP_Trans/PKS_FabD"/>
</dbReference>
<dbReference type="SUPFAM" id="SSF55048">
    <property type="entry name" value="Probable ACP-binding domain of malonyl-CoA ACP transacylase"/>
    <property type="match status" value="1"/>
</dbReference>
<dbReference type="InterPro" id="IPR016035">
    <property type="entry name" value="Acyl_Trfase/lysoPLipase"/>
</dbReference>
<dbReference type="PANTHER" id="PTHR42681:SF1">
    <property type="entry name" value="MALONYL-COA-ACYL CARRIER PROTEIN TRANSACYLASE, MITOCHONDRIAL"/>
    <property type="match status" value="1"/>
</dbReference>
<evidence type="ECO:0000256" key="3">
    <source>
        <dbReference type="ARBA" id="ARBA00022679"/>
    </source>
</evidence>
<dbReference type="InterPro" id="IPR016036">
    <property type="entry name" value="Malonyl_transacylase_ACP-bd"/>
</dbReference>
<organism evidence="8 9">
    <name type="scientific">Jejudonia soesokkakensis</name>
    <dbReference type="NCBI Taxonomy" id="1323432"/>
    <lineage>
        <taxon>Bacteria</taxon>
        <taxon>Pseudomonadati</taxon>
        <taxon>Bacteroidota</taxon>
        <taxon>Flavobacteriia</taxon>
        <taxon>Flavobacteriales</taxon>
        <taxon>Flavobacteriaceae</taxon>
        <taxon>Jejudonia</taxon>
    </lineage>
</organism>
<name>A0ABW2MS23_9FLAO</name>
<evidence type="ECO:0000256" key="2">
    <source>
        <dbReference type="ARBA" id="ARBA00018953"/>
    </source>
</evidence>
<dbReference type="InterPro" id="IPR001227">
    <property type="entry name" value="Ac_transferase_dom_sf"/>
</dbReference>
<evidence type="ECO:0000256" key="5">
    <source>
        <dbReference type="ARBA" id="ARBA00048462"/>
    </source>
</evidence>
<keyword evidence="9" id="KW-1185">Reference proteome</keyword>
<dbReference type="Gene3D" id="3.30.70.250">
    <property type="entry name" value="Malonyl-CoA ACP transacylase, ACP-binding"/>
    <property type="match status" value="1"/>
</dbReference>
<dbReference type="SMART" id="SM00827">
    <property type="entry name" value="PKS_AT"/>
    <property type="match status" value="1"/>
</dbReference>
<dbReference type="EMBL" id="JBHTBN010000001">
    <property type="protein sequence ID" value="MFC7356516.1"/>
    <property type="molecule type" value="Genomic_DNA"/>
</dbReference>
<dbReference type="EC" id="2.3.1.39" evidence="1 6"/>
<dbReference type="RefSeq" id="WP_380216334.1">
    <property type="nucleotide sequence ID" value="NZ_JBHTBN010000001.1"/>
</dbReference>
<accession>A0ABW2MS23</accession>
<dbReference type="InterPro" id="IPR024925">
    <property type="entry name" value="Malonyl_CoA-ACP_transAc"/>
</dbReference>
<keyword evidence="4 6" id="KW-0012">Acyltransferase</keyword>
<dbReference type="Gene3D" id="3.40.366.10">
    <property type="entry name" value="Malonyl-Coenzyme A Acyl Carrier Protein, domain 2"/>
    <property type="match status" value="1"/>
</dbReference>
<gene>
    <name evidence="8" type="primary">fabD</name>
    <name evidence="8" type="ORF">ACFQO1_02365</name>
</gene>
<reference evidence="9" key="1">
    <citation type="journal article" date="2019" name="Int. J. Syst. Evol. Microbiol.">
        <title>The Global Catalogue of Microorganisms (GCM) 10K type strain sequencing project: providing services to taxonomists for standard genome sequencing and annotation.</title>
        <authorList>
            <consortium name="The Broad Institute Genomics Platform"/>
            <consortium name="The Broad Institute Genome Sequencing Center for Infectious Disease"/>
            <person name="Wu L."/>
            <person name="Ma J."/>
        </authorList>
    </citation>
    <scope>NUCLEOTIDE SEQUENCE [LARGE SCALE GENOMIC DNA]</scope>
    <source>
        <strain evidence="9">CGMCC 1.16306</strain>
    </source>
</reference>
<dbReference type="Proteomes" id="UP001596415">
    <property type="component" value="Unassembled WGS sequence"/>
</dbReference>
<dbReference type="SUPFAM" id="SSF52151">
    <property type="entry name" value="FabD/lysophospholipase-like"/>
    <property type="match status" value="1"/>
</dbReference>
<dbReference type="NCBIfam" id="TIGR00128">
    <property type="entry name" value="fabD"/>
    <property type="match status" value="1"/>
</dbReference>
<dbReference type="Pfam" id="PF00698">
    <property type="entry name" value="Acyl_transf_1"/>
    <property type="match status" value="1"/>
</dbReference>